<keyword evidence="8" id="KW-1185">Reference proteome</keyword>
<dbReference type="InterPro" id="IPR017039">
    <property type="entry name" value="Virul_fac_BrkB"/>
</dbReference>
<evidence type="ECO:0000313" key="8">
    <source>
        <dbReference type="Proteomes" id="UP000321204"/>
    </source>
</evidence>
<evidence type="ECO:0000256" key="5">
    <source>
        <dbReference type="ARBA" id="ARBA00023136"/>
    </source>
</evidence>
<evidence type="ECO:0000256" key="6">
    <source>
        <dbReference type="SAM" id="Phobius"/>
    </source>
</evidence>
<name>A0A5B8UHG5_9BACT</name>
<proteinExistence type="predicted"/>
<gene>
    <name evidence="7" type="ORF">FSB75_09275</name>
</gene>
<evidence type="ECO:0000313" key="7">
    <source>
        <dbReference type="EMBL" id="QEC56077.1"/>
    </source>
</evidence>
<dbReference type="RefSeq" id="WP_146786055.1">
    <property type="nucleotide sequence ID" value="NZ_BAABIO010000001.1"/>
</dbReference>
<dbReference type="GO" id="GO:0005886">
    <property type="term" value="C:plasma membrane"/>
    <property type="evidence" value="ECO:0007669"/>
    <property type="project" value="UniProtKB-SubCell"/>
</dbReference>
<dbReference type="EMBL" id="CP042433">
    <property type="protein sequence ID" value="QEC56077.1"/>
    <property type="molecule type" value="Genomic_DNA"/>
</dbReference>
<feature type="transmembrane region" description="Helical" evidence="6">
    <location>
        <begin position="30"/>
        <end position="53"/>
    </location>
</feature>
<reference evidence="7 8" key="1">
    <citation type="journal article" date="2015" name="Int. J. Syst. Evol. Microbiol.">
        <title>Flavisolibacter ginsenosidimutans sp. nov., with ginsenoside-converting activity isolated from soil used for cultivating ginseng.</title>
        <authorList>
            <person name="Zhao Y."/>
            <person name="Liu Q."/>
            <person name="Kang M.S."/>
            <person name="Jin F."/>
            <person name="Yu H."/>
            <person name="Im W.T."/>
        </authorList>
    </citation>
    <scope>NUCLEOTIDE SEQUENCE [LARGE SCALE GENOMIC DNA]</scope>
    <source>
        <strain evidence="7 8">Gsoil 636</strain>
    </source>
</reference>
<dbReference type="OrthoDB" id="9797028at2"/>
<evidence type="ECO:0000256" key="1">
    <source>
        <dbReference type="ARBA" id="ARBA00004651"/>
    </source>
</evidence>
<dbReference type="PANTHER" id="PTHR30213">
    <property type="entry name" value="INNER MEMBRANE PROTEIN YHJD"/>
    <property type="match status" value="1"/>
</dbReference>
<evidence type="ECO:0000256" key="3">
    <source>
        <dbReference type="ARBA" id="ARBA00022692"/>
    </source>
</evidence>
<feature type="transmembrane region" description="Helical" evidence="6">
    <location>
        <begin position="142"/>
        <end position="166"/>
    </location>
</feature>
<keyword evidence="5 6" id="KW-0472">Membrane</keyword>
<keyword evidence="2" id="KW-1003">Cell membrane</keyword>
<dbReference type="Proteomes" id="UP000321204">
    <property type="component" value="Chromosome"/>
</dbReference>
<accession>A0A5B8UHG5</accession>
<dbReference type="AlphaFoldDB" id="A0A5B8UHG5"/>
<evidence type="ECO:0000256" key="2">
    <source>
        <dbReference type="ARBA" id="ARBA00022475"/>
    </source>
</evidence>
<dbReference type="KEGG" id="fgg:FSB75_09275"/>
<keyword evidence="3 6" id="KW-0812">Transmembrane</keyword>
<evidence type="ECO:0000256" key="4">
    <source>
        <dbReference type="ARBA" id="ARBA00022989"/>
    </source>
</evidence>
<comment type="subcellular location">
    <subcellularLocation>
        <location evidence="1">Cell membrane</location>
        <topology evidence="1">Multi-pass membrane protein</topology>
    </subcellularLocation>
</comment>
<feature type="transmembrane region" description="Helical" evidence="6">
    <location>
        <begin position="213"/>
        <end position="236"/>
    </location>
</feature>
<dbReference type="NCBIfam" id="TIGR00765">
    <property type="entry name" value="yihY_not_rbn"/>
    <property type="match status" value="1"/>
</dbReference>
<dbReference type="PIRSF" id="PIRSF035875">
    <property type="entry name" value="RNase_BN"/>
    <property type="match status" value="1"/>
</dbReference>
<organism evidence="7 8">
    <name type="scientific">Flavisolibacter ginsenosidimutans</name>
    <dbReference type="NCBI Taxonomy" id="661481"/>
    <lineage>
        <taxon>Bacteria</taxon>
        <taxon>Pseudomonadati</taxon>
        <taxon>Bacteroidota</taxon>
        <taxon>Chitinophagia</taxon>
        <taxon>Chitinophagales</taxon>
        <taxon>Chitinophagaceae</taxon>
        <taxon>Flavisolibacter</taxon>
    </lineage>
</organism>
<sequence>MKTLKLAWRILKRTGENFSEDNCMKLAASLSYYTIFAVAPLLIIIISIVGSIFGRAAVEGRVYDEIKMLVGSAPALQIQEVIINVEKSHNTFIGAIIGIVILFVGATGIFTEIQGSINFIWSVKAKPKKSWLKYLINRALSFVLVLTLGFLLVVTLISSALFSLLGDKLTTKFPHVTVYLLTTLNIVLLLITITGLFMVIYKVLPDAVISWRDALVGSVFTAILFLAGKYIIGIYLSRSRLGITYGTAASVVIILTWVYYSSVILYFGAEFTRAFALESGHGIRPKPTAVFIIKRESKEIPPSRIDV</sequence>
<protein>
    <submittedName>
        <fullName evidence="7">YihY/virulence factor BrkB family protein</fullName>
    </submittedName>
</protein>
<feature type="transmembrane region" description="Helical" evidence="6">
    <location>
        <begin position="242"/>
        <end position="267"/>
    </location>
</feature>
<feature type="transmembrane region" description="Helical" evidence="6">
    <location>
        <begin position="178"/>
        <end position="201"/>
    </location>
</feature>
<keyword evidence="4 6" id="KW-1133">Transmembrane helix</keyword>
<dbReference type="PANTHER" id="PTHR30213:SF1">
    <property type="entry name" value="INNER MEMBRANE PROTEIN YHJD"/>
    <property type="match status" value="1"/>
</dbReference>
<feature type="transmembrane region" description="Helical" evidence="6">
    <location>
        <begin position="92"/>
        <end position="121"/>
    </location>
</feature>
<dbReference type="Pfam" id="PF03631">
    <property type="entry name" value="Virul_fac_BrkB"/>
    <property type="match status" value="1"/>
</dbReference>